<dbReference type="Proteomes" id="UP000758603">
    <property type="component" value="Unassembled WGS sequence"/>
</dbReference>
<keyword evidence="2" id="KW-1185">Reference proteome</keyword>
<protein>
    <submittedName>
        <fullName evidence="1">Uncharacterized protein</fullName>
    </submittedName>
</protein>
<reference evidence="1" key="1">
    <citation type="journal article" date="2021" name="Nat. Commun.">
        <title>Genetic determinants of endophytism in the Arabidopsis root mycobiome.</title>
        <authorList>
            <person name="Mesny F."/>
            <person name="Miyauchi S."/>
            <person name="Thiergart T."/>
            <person name="Pickel B."/>
            <person name="Atanasova L."/>
            <person name="Karlsson M."/>
            <person name="Huettel B."/>
            <person name="Barry K.W."/>
            <person name="Haridas S."/>
            <person name="Chen C."/>
            <person name="Bauer D."/>
            <person name="Andreopoulos W."/>
            <person name="Pangilinan J."/>
            <person name="LaButti K."/>
            <person name="Riley R."/>
            <person name="Lipzen A."/>
            <person name="Clum A."/>
            <person name="Drula E."/>
            <person name="Henrissat B."/>
            <person name="Kohler A."/>
            <person name="Grigoriev I.V."/>
            <person name="Martin F.M."/>
            <person name="Hacquard S."/>
        </authorList>
    </citation>
    <scope>NUCLEOTIDE SEQUENCE</scope>
    <source>
        <strain evidence="1">MPI-SDFR-AT-0073</strain>
    </source>
</reference>
<evidence type="ECO:0000313" key="1">
    <source>
        <dbReference type="EMBL" id="KAH6661220.1"/>
    </source>
</evidence>
<evidence type="ECO:0000313" key="2">
    <source>
        <dbReference type="Proteomes" id="UP000758603"/>
    </source>
</evidence>
<comment type="caution">
    <text evidence="1">The sequence shown here is derived from an EMBL/GenBank/DDBJ whole genome shotgun (WGS) entry which is preliminary data.</text>
</comment>
<name>A0A9P9A5D7_9PEZI</name>
<dbReference type="GeneID" id="70130559"/>
<dbReference type="EMBL" id="JAGPXC010000001">
    <property type="protein sequence ID" value="KAH6661220.1"/>
    <property type="molecule type" value="Genomic_DNA"/>
</dbReference>
<organism evidence="1 2">
    <name type="scientific">Truncatella angustata</name>
    <dbReference type="NCBI Taxonomy" id="152316"/>
    <lineage>
        <taxon>Eukaryota</taxon>
        <taxon>Fungi</taxon>
        <taxon>Dikarya</taxon>
        <taxon>Ascomycota</taxon>
        <taxon>Pezizomycotina</taxon>
        <taxon>Sordariomycetes</taxon>
        <taxon>Xylariomycetidae</taxon>
        <taxon>Amphisphaeriales</taxon>
        <taxon>Sporocadaceae</taxon>
        <taxon>Truncatella</taxon>
    </lineage>
</organism>
<dbReference type="RefSeq" id="XP_045965351.1">
    <property type="nucleotide sequence ID" value="XM_046101667.1"/>
</dbReference>
<proteinExistence type="predicted"/>
<gene>
    <name evidence="1" type="ORF">BKA67DRAFT_550510</name>
</gene>
<dbReference type="OrthoDB" id="5346581at2759"/>
<accession>A0A9P9A5D7</accession>
<dbReference type="AlphaFoldDB" id="A0A9P9A5D7"/>
<sequence length="367" mass="42086">MTGCSRLARDRPTISSPFSPMIFCEHSSLYRKLVVSTKMSLPDYISFENLDVPHREAFSLAINNILSTDLALTTYAQIIDGLPTSDVAWDQYSSKLHRRHPINDHVALCSGVLEKAKEFRADLDLEALRFSPTLLQAYQSASTSSQAFGFRLIELTAAALHQIGVFLFHLELRMHNSATTRGLDIEAVTLWEPEQNHFMRIIPDPTLFTQSHFTAQEQYPDGLADIAGYWAEDRILGGVVLFDRSQSWAENSEPNVYFQCCRKGVTYRVCQLLNEQQDSLLGFLQTVDINVTECPLPILPGSHNRVRVEPADSISVHKVYRDHWERAPPRRRLRMQEFMEPDVISSLDFPEHDVEEEIKRLRRREPR</sequence>